<proteinExistence type="predicted"/>
<dbReference type="KEGG" id="yti:FNA67_12440"/>
<dbReference type="Proteomes" id="UP000321062">
    <property type="component" value="Chromosome"/>
</dbReference>
<accession>A0A5B9DP23</accession>
<reference evidence="1 2" key="1">
    <citation type="journal article" date="2015" name="Int. J. Syst. Evol. Microbiol.">
        <title>Youhaiella tibetensis gen. nov., sp. nov., isolated from subsurface sediment.</title>
        <authorList>
            <person name="Wang Y.X."/>
            <person name="Huang F.Q."/>
            <person name="Nogi Y."/>
            <person name="Pang S.J."/>
            <person name="Wang P.K."/>
            <person name="Lv J."/>
        </authorList>
    </citation>
    <scope>NUCLEOTIDE SEQUENCE [LARGE SCALE GENOMIC DNA]</scope>
    <source>
        <strain evidence="2">fig4</strain>
    </source>
</reference>
<organism evidence="1 2">
    <name type="scientific">Paradevosia tibetensis</name>
    <dbReference type="NCBI Taxonomy" id="1447062"/>
    <lineage>
        <taxon>Bacteria</taxon>
        <taxon>Pseudomonadati</taxon>
        <taxon>Pseudomonadota</taxon>
        <taxon>Alphaproteobacteria</taxon>
        <taxon>Hyphomicrobiales</taxon>
        <taxon>Devosiaceae</taxon>
        <taxon>Paradevosia</taxon>
    </lineage>
</organism>
<evidence type="ECO:0000313" key="1">
    <source>
        <dbReference type="EMBL" id="QEE20937.1"/>
    </source>
</evidence>
<dbReference type="PANTHER" id="PTHR43685:SF2">
    <property type="entry name" value="GLYCOSYLTRANSFERASE 2-LIKE DOMAIN-CONTAINING PROTEIN"/>
    <property type="match status" value="1"/>
</dbReference>
<dbReference type="PANTHER" id="PTHR43685">
    <property type="entry name" value="GLYCOSYLTRANSFERASE"/>
    <property type="match status" value="1"/>
</dbReference>
<keyword evidence="1" id="KW-0808">Transferase</keyword>
<protein>
    <submittedName>
        <fullName evidence="1">Glycosyltransferase family 2 protein</fullName>
    </submittedName>
</protein>
<dbReference type="GO" id="GO:0016740">
    <property type="term" value="F:transferase activity"/>
    <property type="evidence" value="ECO:0007669"/>
    <property type="project" value="UniProtKB-KW"/>
</dbReference>
<sequence length="407" mass="44666">MLEAQRTGNPDQPGTPLVSVIMANFEAGGRIVHALRSVLAQTLADIEVIVSDDASRDDSIAYVRDAMRNDGRVRLVTTQSNGGPARSRNRALEVARGRWIAVVDSDDIIHPERFERLLAAAAYHDADIVADDLLLFYEDGTAPRLMLGEEASTNFLVDTERWIMGGIGNTPALGYLKPLVRAEKLGHVRYDETLRIGEDYDLVLRLLLEGAAMVVVPEPFYLYRRHTASISHRLSAADVEAMIDRQTVVAAAVDGPLSVPVAAAFTARQDALRQRLAYEQLVAGVKSRSLARVVSLIARDPTHLGRLWASFTEGRRRRLPTQMPSQSPVLFLGGVDAGSIAEVVPDYVPTEQVDWSAPRQREIWRSLAARRGAGTTRCVPLDRAGRYATGFIPEAEITPMETAGRVP</sequence>
<name>A0A5B9DP23_9HYPH</name>
<keyword evidence="2" id="KW-1185">Reference proteome</keyword>
<dbReference type="EMBL" id="CP041690">
    <property type="protein sequence ID" value="QEE20937.1"/>
    <property type="molecule type" value="Genomic_DNA"/>
</dbReference>
<dbReference type="InterPro" id="IPR050834">
    <property type="entry name" value="Glycosyltransf_2"/>
</dbReference>
<dbReference type="OrthoDB" id="8097803at2"/>
<evidence type="ECO:0000313" key="2">
    <source>
        <dbReference type="Proteomes" id="UP000321062"/>
    </source>
</evidence>
<gene>
    <name evidence="1" type="ORF">FNA67_12440</name>
</gene>
<dbReference type="SUPFAM" id="SSF53448">
    <property type="entry name" value="Nucleotide-diphospho-sugar transferases"/>
    <property type="match status" value="1"/>
</dbReference>
<dbReference type="Gene3D" id="3.90.550.10">
    <property type="entry name" value="Spore Coat Polysaccharide Biosynthesis Protein SpsA, Chain A"/>
    <property type="match status" value="1"/>
</dbReference>
<dbReference type="InterPro" id="IPR001173">
    <property type="entry name" value="Glyco_trans_2-like"/>
</dbReference>
<dbReference type="AlphaFoldDB" id="A0A5B9DP23"/>
<dbReference type="RefSeq" id="WP_147656246.1">
    <property type="nucleotide sequence ID" value="NZ_BMFM01000001.1"/>
</dbReference>
<dbReference type="Pfam" id="PF00535">
    <property type="entry name" value="Glycos_transf_2"/>
    <property type="match status" value="1"/>
</dbReference>
<dbReference type="InterPro" id="IPR029044">
    <property type="entry name" value="Nucleotide-diphossugar_trans"/>
</dbReference>